<dbReference type="EMBL" id="JAERTX010000017">
    <property type="protein sequence ID" value="MBM9461441.1"/>
    <property type="molecule type" value="Genomic_DNA"/>
</dbReference>
<dbReference type="Proteomes" id="UP000663791">
    <property type="component" value="Unassembled WGS sequence"/>
</dbReference>
<dbReference type="Pfam" id="PF04932">
    <property type="entry name" value="Wzy_C"/>
    <property type="match status" value="1"/>
</dbReference>
<feature type="transmembrane region" description="Helical" evidence="5">
    <location>
        <begin position="222"/>
        <end position="238"/>
    </location>
</feature>
<dbReference type="GO" id="GO:0016020">
    <property type="term" value="C:membrane"/>
    <property type="evidence" value="ECO:0007669"/>
    <property type="project" value="UniProtKB-SubCell"/>
</dbReference>
<protein>
    <submittedName>
        <fullName evidence="7">O-antigen ligase family protein</fullName>
    </submittedName>
</protein>
<dbReference type="InterPro" id="IPR051533">
    <property type="entry name" value="WaaL-like"/>
</dbReference>
<organism evidence="7 8">
    <name type="scientific">Nocardioides faecalis</name>
    <dbReference type="NCBI Taxonomy" id="2803858"/>
    <lineage>
        <taxon>Bacteria</taxon>
        <taxon>Bacillati</taxon>
        <taxon>Actinomycetota</taxon>
        <taxon>Actinomycetes</taxon>
        <taxon>Propionibacteriales</taxon>
        <taxon>Nocardioidaceae</taxon>
        <taxon>Nocardioides</taxon>
    </lineage>
</organism>
<feature type="transmembrane region" description="Helical" evidence="5">
    <location>
        <begin position="347"/>
        <end position="368"/>
    </location>
</feature>
<dbReference type="AlphaFoldDB" id="A0A939BWV0"/>
<evidence type="ECO:0000256" key="4">
    <source>
        <dbReference type="ARBA" id="ARBA00023136"/>
    </source>
</evidence>
<proteinExistence type="predicted"/>
<evidence type="ECO:0000313" key="7">
    <source>
        <dbReference type="EMBL" id="MBM9461441.1"/>
    </source>
</evidence>
<feature type="transmembrane region" description="Helical" evidence="5">
    <location>
        <begin position="146"/>
        <end position="167"/>
    </location>
</feature>
<name>A0A939BWV0_9ACTN</name>
<gene>
    <name evidence="7" type="ORF">JK386_16175</name>
</gene>
<keyword evidence="8" id="KW-1185">Reference proteome</keyword>
<evidence type="ECO:0000256" key="1">
    <source>
        <dbReference type="ARBA" id="ARBA00004141"/>
    </source>
</evidence>
<keyword evidence="3 5" id="KW-1133">Transmembrane helix</keyword>
<dbReference type="PANTHER" id="PTHR37422">
    <property type="entry name" value="TEICHURONIC ACID BIOSYNTHESIS PROTEIN TUAE"/>
    <property type="match status" value="1"/>
</dbReference>
<evidence type="ECO:0000256" key="5">
    <source>
        <dbReference type="SAM" id="Phobius"/>
    </source>
</evidence>
<sequence length="442" mass="46735">MPVATVRAGPIVGAPARRAWLRFSADGFAGLILALLWLRWMGNYVLNSLLGDKRFVPIGETAVVHPVAEGAGRVFLLLLLAACAAAVLFRMNEIPRAGLGRIAVVLAPWAVIAVRDAANGLVRPETLMLPLLVLALAALRPSADVLRWVGVMVGLTAVGSLVLGLLVPEGGIVREASGEYRAADKALVPAAGLLQGMFGSENSLALFLTLGLAMVFLVRPRWLAVSFVVALCLAVLWSSSRSGLLTLSVVLGLAGVCALLRSRALDRALSLVLLGAVTGLLVVGAWLPLQPWKEEAFTTRGGIWRGSLDTWLGQAELLGLGSDWYERVARTATTPFNGGTYHGHNELVHLGVTGGVLLVVATALWFGVQVAATVHPRRDSFVTAGLLAAALVVGGFLEVPLGQVDRSPFWLVGLVPLTILLFDAGRPARPDPTERREPQSQG</sequence>
<feature type="domain" description="O-antigen ligase-related" evidence="6">
    <location>
        <begin position="228"/>
        <end position="361"/>
    </location>
</feature>
<keyword evidence="4 5" id="KW-0472">Membrane</keyword>
<dbReference type="PANTHER" id="PTHR37422:SF13">
    <property type="entry name" value="LIPOPOLYSACCHARIDE BIOSYNTHESIS PROTEIN PA4999-RELATED"/>
    <property type="match status" value="1"/>
</dbReference>
<keyword evidence="7" id="KW-0436">Ligase</keyword>
<reference evidence="7" key="1">
    <citation type="submission" date="2021-01" db="EMBL/GenBank/DDBJ databases">
        <title>Novel species in genus Nocardioides.</title>
        <authorList>
            <person name="Zhang G."/>
        </authorList>
    </citation>
    <scope>NUCLEOTIDE SEQUENCE</scope>
    <source>
        <strain evidence="7">Zg-536</strain>
    </source>
</reference>
<accession>A0A939BWV0</accession>
<feature type="transmembrane region" description="Helical" evidence="5">
    <location>
        <begin position="244"/>
        <end position="261"/>
    </location>
</feature>
<evidence type="ECO:0000256" key="3">
    <source>
        <dbReference type="ARBA" id="ARBA00022989"/>
    </source>
</evidence>
<feature type="transmembrane region" description="Helical" evidence="5">
    <location>
        <begin position="380"/>
        <end position="397"/>
    </location>
</feature>
<feature type="transmembrane region" description="Helical" evidence="5">
    <location>
        <begin position="74"/>
        <end position="91"/>
    </location>
</feature>
<evidence type="ECO:0000259" key="6">
    <source>
        <dbReference type="Pfam" id="PF04932"/>
    </source>
</evidence>
<dbReference type="GO" id="GO:0016874">
    <property type="term" value="F:ligase activity"/>
    <property type="evidence" value="ECO:0007669"/>
    <property type="project" value="UniProtKB-KW"/>
</dbReference>
<evidence type="ECO:0000313" key="8">
    <source>
        <dbReference type="Proteomes" id="UP000663791"/>
    </source>
</evidence>
<feature type="transmembrane region" description="Helical" evidence="5">
    <location>
        <begin position="20"/>
        <end position="40"/>
    </location>
</feature>
<comment type="subcellular location">
    <subcellularLocation>
        <location evidence="1">Membrane</location>
        <topology evidence="1">Multi-pass membrane protein</topology>
    </subcellularLocation>
</comment>
<dbReference type="InterPro" id="IPR007016">
    <property type="entry name" value="O-antigen_ligase-rel_domated"/>
</dbReference>
<dbReference type="RefSeq" id="WP_205292760.1">
    <property type="nucleotide sequence ID" value="NZ_CP074406.1"/>
</dbReference>
<feature type="transmembrane region" description="Helical" evidence="5">
    <location>
        <begin position="187"/>
        <end position="210"/>
    </location>
</feature>
<evidence type="ECO:0000256" key="2">
    <source>
        <dbReference type="ARBA" id="ARBA00022692"/>
    </source>
</evidence>
<keyword evidence="2 5" id="KW-0812">Transmembrane</keyword>
<feature type="transmembrane region" description="Helical" evidence="5">
    <location>
        <begin position="268"/>
        <end position="287"/>
    </location>
</feature>
<comment type="caution">
    <text evidence="7">The sequence shown here is derived from an EMBL/GenBank/DDBJ whole genome shotgun (WGS) entry which is preliminary data.</text>
</comment>